<accession>A0ABD1LGF9</accession>
<reference evidence="1 2" key="1">
    <citation type="submission" date="2024-08" db="EMBL/GenBank/DDBJ databases">
        <title>Insights into the chromosomal genome structure of Flemingia macrophylla.</title>
        <authorList>
            <person name="Ding Y."/>
            <person name="Zhao Y."/>
            <person name="Bi W."/>
            <person name="Wu M."/>
            <person name="Zhao G."/>
            <person name="Gong Y."/>
            <person name="Li W."/>
            <person name="Zhang P."/>
        </authorList>
    </citation>
    <scope>NUCLEOTIDE SEQUENCE [LARGE SCALE GENOMIC DNA]</scope>
    <source>
        <strain evidence="1">DYQJB</strain>
        <tissue evidence="1">Leaf</tissue>
    </source>
</reference>
<name>A0ABD1LGF9_9FABA</name>
<evidence type="ECO:0000313" key="2">
    <source>
        <dbReference type="Proteomes" id="UP001603857"/>
    </source>
</evidence>
<sequence>MRQILEILLFFNIIEVAPNPFFCTIHLFIYKTHDGFYIGIHQSKDHHKRGSSFEAYGNILPKSTV</sequence>
<evidence type="ECO:0000313" key="1">
    <source>
        <dbReference type="EMBL" id="KAL2322523.1"/>
    </source>
</evidence>
<evidence type="ECO:0008006" key="3">
    <source>
        <dbReference type="Google" id="ProtNLM"/>
    </source>
</evidence>
<dbReference type="AlphaFoldDB" id="A0ABD1LGF9"/>
<comment type="caution">
    <text evidence="1">The sequence shown here is derived from an EMBL/GenBank/DDBJ whole genome shotgun (WGS) entry which is preliminary data.</text>
</comment>
<dbReference type="EMBL" id="JBGMDY010000009">
    <property type="protein sequence ID" value="KAL2322523.1"/>
    <property type="molecule type" value="Genomic_DNA"/>
</dbReference>
<gene>
    <name evidence="1" type="ORF">Fmac_026902</name>
</gene>
<keyword evidence="2" id="KW-1185">Reference proteome</keyword>
<organism evidence="1 2">
    <name type="scientific">Flemingia macrophylla</name>
    <dbReference type="NCBI Taxonomy" id="520843"/>
    <lineage>
        <taxon>Eukaryota</taxon>
        <taxon>Viridiplantae</taxon>
        <taxon>Streptophyta</taxon>
        <taxon>Embryophyta</taxon>
        <taxon>Tracheophyta</taxon>
        <taxon>Spermatophyta</taxon>
        <taxon>Magnoliopsida</taxon>
        <taxon>eudicotyledons</taxon>
        <taxon>Gunneridae</taxon>
        <taxon>Pentapetalae</taxon>
        <taxon>rosids</taxon>
        <taxon>fabids</taxon>
        <taxon>Fabales</taxon>
        <taxon>Fabaceae</taxon>
        <taxon>Papilionoideae</taxon>
        <taxon>50 kb inversion clade</taxon>
        <taxon>NPAAA clade</taxon>
        <taxon>indigoferoid/millettioid clade</taxon>
        <taxon>Phaseoleae</taxon>
        <taxon>Flemingia</taxon>
    </lineage>
</organism>
<protein>
    <recommendedName>
        <fullName evidence="3">Secreted protein</fullName>
    </recommendedName>
</protein>
<dbReference type="Proteomes" id="UP001603857">
    <property type="component" value="Unassembled WGS sequence"/>
</dbReference>
<proteinExistence type="predicted"/>